<evidence type="ECO:0000256" key="3">
    <source>
        <dbReference type="ARBA" id="ARBA00022475"/>
    </source>
</evidence>
<feature type="transmembrane region" description="Helical" evidence="21">
    <location>
        <begin position="125"/>
        <end position="141"/>
    </location>
</feature>
<evidence type="ECO:0000256" key="2">
    <source>
        <dbReference type="ARBA" id="ARBA00004752"/>
    </source>
</evidence>
<protein>
    <recommendedName>
        <fullName evidence="17">Probable peptidoglycan glycosyltransferase FtsW</fullName>
        <ecNumber evidence="19">2.4.99.28</ecNumber>
    </recommendedName>
    <alternativeName>
        <fullName evidence="18">Cell division protein FtsW</fullName>
    </alternativeName>
    <alternativeName>
        <fullName evidence="15">Cell wall polymerase</fullName>
    </alternativeName>
    <alternativeName>
        <fullName evidence="14">Peptidoglycan polymerase</fullName>
    </alternativeName>
</protein>
<keyword evidence="6" id="KW-0808">Transferase</keyword>
<dbReference type="PANTHER" id="PTHR30474">
    <property type="entry name" value="CELL CYCLE PROTEIN"/>
    <property type="match status" value="1"/>
</dbReference>
<dbReference type="GO" id="GO:0008955">
    <property type="term" value="F:peptidoglycan glycosyltransferase activity"/>
    <property type="evidence" value="ECO:0007669"/>
    <property type="project" value="UniProtKB-EC"/>
</dbReference>
<dbReference type="GO" id="GO:0009252">
    <property type="term" value="P:peptidoglycan biosynthetic process"/>
    <property type="evidence" value="ECO:0007669"/>
    <property type="project" value="UniProtKB-KW"/>
</dbReference>
<feature type="transmembrane region" description="Helical" evidence="21">
    <location>
        <begin position="169"/>
        <end position="186"/>
    </location>
</feature>
<comment type="caution">
    <text evidence="22">The sequence shown here is derived from an EMBL/GenBank/DDBJ whole genome shotgun (WGS) entry which is preliminary data.</text>
</comment>
<evidence type="ECO:0000313" key="22">
    <source>
        <dbReference type="EMBL" id="KPJ61980.1"/>
    </source>
</evidence>
<evidence type="ECO:0000256" key="15">
    <source>
        <dbReference type="ARBA" id="ARBA00033270"/>
    </source>
</evidence>
<keyword evidence="7 21" id="KW-0812">Transmembrane</keyword>
<dbReference type="GO" id="GO:0051301">
    <property type="term" value="P:cell division"/>
    <property type="evidence" value="ECO:0007669"/>
    <property type="project" value="UniProtKB-KW"/>
</dbReference>
<evidence type="ECO:0000256" key="1">
    <source>
        <dbReference type="ARBA" id="ARBA00004651"/>
    </source>
</evidence>
<dbReference type="GO" id="GO:0015648">
    <property type="term" value="F:lipid-linked peptidoglycan transporter activity"/>
    <property type="evidence" value="ECO:0007669"/>
    <property type="project" value="TreeGrafter"/>
</dbReference>
<organism evidence="22 23">
    <name type="scientific">candidate division KD3-62 bacterium DG_56</name>
    <dbReference type="NCBI Taxonomy" id="1704032"/>
    <lineage>
        <taxon>Bacteria</taxon>
        <taxon>candidate division KD3-62</taxon>
    </lineage>
</organism>
<sequence length="359" mass="39111">MFGIIMVYSVSYPRSQIYEYTGHESAFFVKRQAVWAATGLAFMFGAAFFGRSRLLRWITPFLLAATVLSLVLVLFFGVEVQGARRWFRFGPVSFQPSELAKLATVLFLAWYCAKYRQRITSVRGLKVPMAVVGLIALLVVVEPDLGTSLMIGAAALVTLAVAGARPRHLALYAVLALGLVVVLIIAEPYRLNRFREWIWPGYQAQHCLIALGSGGVFGRGLGESREKFFYLPAATTDSIFAVIGEELGLIGTLGLAVLFLWLAERGLRIARRSPDYFLAVAAAGITLTIVLQGLINMAVATAVIPTTGVPLPFISLGGSSLVFTLTAIGILLAISRHTRNTQHVAQPAVRRPRYAPNPN</sequence>
<evidence type="ECO:0000256" key="5">
    <source>
        <dbReference type="ARBA" id="ARBA00022676"/>
    </source>
</evidence>
<evidence type="ECO:0000313" key="23">
    <source>
        <dbReference type="Proteomes" id="UP000052020"/>
    </source>
</evidence>
<dbReference type="Pfam" id="PF01098">
    <property type="entry name" value="FTSW_RODA_SPOVE"/>
    <property type="match status" value="1"/>
</dbReference>
<dbReference type="GO" id="GO:0071555">
    <property type="term" value="P:cell wall organization"/>
    <property type="evidence" value="ECO:0007669"/>
    <property type="project" value="UniProtKB-KW"/>
</dbReference>
<evidence type="ECO:0000256" key="17">
    <source>
        <dbReference type="ARBA" id="ARBA00041185"/>
    </source>
</evidence>
<dbReference type="GO" id="GO:0005886">
    <property type="term" value="C:plasma membrane"/>
    <property type="evidence" value="ECO:0007669"/>
    <property type="project" value="UniProtKB-SubCell"/>
</dbReference>
<dbReference type="InterPro" id="IPR001182">
    <property type="entry name" value="FtsW/RodA"/>
</dbReference>
<dbReference type="GO" id="GO:0008360">
    <property type="term" value="P:regulation of cell shape"/>
    <property type="evidence" value="ECO:0007669"/>
    <property type="project" value="UniProtKB-KW"/>
</dbReference>
<comment type="subcellular location">
    <subcellularLocation>
        <location evidence="1">Cell membrane</location>
        <topology evidence="1">Multi-pass membrane protein</topology>
    </subcellularLocation>
</comment>
<evidence type="ECO:0000256" key="11">
    <source>
        <dbReference type="ARBA" id="ARBA00023136"/>
    </source>
</evidence>
<evidence type="ECO:0000256" key="4">
    <source>
        <dbReference type="ARBA" id="ARBA00022618"/>
    </source>
</evidence>
<evidence type="ECO:0000256" key="20">
    <source>
        <dbReference type="ARBA" id="ARBA00049902"/>
    </source>
</evidence>
<evidence type="ECO:0000256" key="21">
    <source>
        <dbReference type="SAM" id="Phobius"/>
    </source>
</evidence>
<keyword evidence="10 21" id="KW-1133">Transmembrane helix</keyword>
<name>A0A0S7XJC4_9BACT</name>
<dbReference type="NCBIfam" id="TIGR02614">
    <property type="entry name" value="ftsW"/>
    <property type="match status" value="1"/>
</dbReference>
<gene>
    <name evidence="22" type="ORF">AMK68_05460</name>
</gene>
<evidence type="ECO:0000256" key="16">
    <source>
        <dbReference type="ARBA" id="ARBA00038053"/>
    </source>
</evidence>
<feature type="transmembrane region" description="Helical" evidence="21">
    <location>
        <begin position="147"/>
        <end position="164"/>
    </location>
</feature>
<reference evidence="22 23" key="1">
    <citation type="journal article" date="2015" name="Microbiome">
        <title>Genomic resolution of linkages in carbon, nitrogen, and sulfur cycling among widespread estuary sediment bacteria.</title>
        <authorList>
            <person name="Baker B.J."/>
            <person name="Lazar C.S."/>
            <person name="Teske A.P."/>
            <person name="Dick G.J."/>
        </authorList>
    </citation>
    <scope>NUCLEOTIDE SEQUENCE [LARGE SCALE GENOMIC DNA]</scope>
    <source>
        <strain evidence="22">DG_56</strain>
    </source>
</reference>
<keyword evidence="4" id="KW-0132">Cell division</keyword>
<evidence type="ECO:0000256" key="19">
    <source>
        <dbReference type="ARBA" id="ARBA00044770"/>
    </source>
</evidence>
<dbReference type="EMBL" id="LIZY01000136">
    <property type="protein sequence ID" value="KPJ61980.1"/>
    <property type="molecule type" value="Genomic_DNA"/>
</dbReference>
<dbReference type="InterPro" id="IPR013437">
    <property type="entry name" value="FtsW"/>
</dbReference>
<comment type="similarity">
    <text evidence="16">Belongs to the SEDS family. FtsW subfamily.</text>
</comment>
<evidence type="ECO:0000256" key="7">
    <source>
        <dbReference type="ARBA" id="ARBA00022692"/>
    </source>
</evidence>
<dbReference type="PANTHER" id="PTHR30474:SF2">
    <property type="entry name" value="PEPTIDOGLYCAN GLYCOSYLTRANSFERASE FTSW-RELATED"/>
    <property type="match status" value="1"/>
</dbReference>
<evidence type="ECO:0000256" key="14">
    <source>
        <dbReference type="ARBA" id="ARBA00032370"/>
    </source>
</evidence>
<evidence type="ECO:0000256" key="9">
    <source>
        <dbReference type="ARBA" id="ARBA00022984"/>
    </source>
</evidence>
<keyword evidence="9" id="KW-0573">Peptidoglycan synthesis</keyword>
<evidence type="ECO:0000256" key="6">
    <source>
        <dbReference type="ARBA" id="ARBA00022679"/>
    </source>
</evidence>
<comment type="catalytic activity">
    <reaction evidence="20">
        <text>[GlcNAc-(1-&gt;4)-Mur2Ac(oyl-L-Ala-gamma-D-Glu-L-Lys-D-Ala-D-Ala)](n)-di-trans,octa-cis-undecaprenyl diphosphate + beta-D-GlcNAc-(1-&gt;4)-Mur2Ac(oyl-L-Ala-gamma-D-Glu-L-Lys-D-Ala-D-Ala)-di-trans,octa-cis-undecaprenyl diphosphate = [GlcNAc-(1-&gt;4)-Mur2Ac(oyl-L-Ala-gamma-D-Glu-L-Lys-D-Ala-D-Ala)](n+1)-di-trans,octa-cis-undecaprenyl diphosphate + di-trans,octa-cis-undecaprenyl diphosphate + H(+)</text>
        <dbReference type="Rhea" id="RHEA:23708"/>
        <dbReference type="Rhea" id="RHEA-COMP:9602"/>
        <dbReference type="Rhea" id="RHEA-COMP:9603"/>
        <dbReference type="ChEBI" id="CHEBI:15378"/>
        <dbReference type="ChEBI" id="CHEBI:58405"/>
        <dbReference type="ChEBI" id="CHEBI:60033"/>
        <dbReference type="ChEBI" id="CHEBI:78435"/>
        <dbReference type="EC" id="2.4.99.28"/>
    </reaction>
</comment>
<feature type="transmembrane region" description="Helical" evidence="21">
    <location>
        <begin position="239"/>
        <end position="263"/>
    </location>
</feature>
<keyword evidence="3" id="KW-1003">Cell membrane</keyword>
<keyword evidence="8" id="KW-0133">Cell shape</keyword>
<evidence type="ECO:0000256" key="12">
    <source>
        <dbReference type="ARBA" id="ARBA00023306"/>
    </source>
</evidence>
<feature type="transmembrane region" description="Helical" evidence="21">
    <location>
        <begin position="33"/>
        <end position="50"/>
    </location>
</feature>
<keyword evidence="12" id="KW-0131">Cell cycle</keyword>
<dbReference type="AlphaFoldDB" id="A0A0S7XJC4"/>
<dbReference type="Proteomes" id="UP000052020">
    <property type="component" value="Unassembled WGS sequence"/>
</dbReference>
<evidence type="ECO:0000256" key="8">
    <source>
        <dbReference type="ARBA" id="ARBA00022960"/>
    </source>
</evidence>
<feature type="transmembrane region" description="Helical" evidence="21">
    <location>
        <begin position="311"/>
        <end position="334"/>
    </location>
</feature>
<evidence type="ECO:0000256" key="13">
    <source>
        <dbReference type="ARBA" id="ARBA00023316"/>
    </source>
</evidence>
<keyword evidence="5" id="KW-0328">Glycosyltransferase</keyword>
<dbReference type="GO" id="GO:0032153">
    <property type="term" value="C:cell division site"/>
    <property type="evidence" value="ECO:0007669"/>
    <property type="project" value="TreeGrafter"/>
</dbReference>
<feature type="transmembrane region" description="Helical" evidence="21">
    <location>
        <begin position="57"/>
        <end position="78"/>
    </location>
</feature>
<comment type="pathway">
    <text evidence="2">Cell wall biogenesis; peptidoglycan biosynthesis.</text>
</comment>
<keyword evidence="11 21" id="KW-0472">Membrane</keyword>
<evidence type="ECO:0000256" key="18">
    <source>
        <dbReference type="ARBA" id="ARBA00041418"/>
    </source>
</evidence>
<accession>A0A0S7XJC4</accession>
<dbReference type="EC" id="2.4.99.28" evidence="19"/>
<keyword evidence="13" id="KW-0961">Cell wall biogenesis/degradation</keyword>
<evidence type="ECO:0000256" key="10">
    <source>
        <dbReference type="ARBA" id="ARBA00022989"/>
    </source>
</evidence>
<feature type="transmembrane region" description="Helical" evidence="21">
    <location>
        <begin position="275"/>
        <end position="299"/>
    </location>
</feature>
<proteinExistence type="inferred from homology"/>